<sequence length="695" mass="78174">MSVKFSLTNVKTTQLGFKARTKPNANAIENPLDERKPRLADFEDSDEDESSDILKSKQEGVVLQGENRLFAVRARSNRSGPGTLPVNSGSGSSLISSRPPGPQAYGFNRGPHRTDFNTVVARASNLPPTMQKTQIEELFAQFPNLKVQSVEKLEPVEGDSEPSKGAISMKIGFEEGTTAKDLEAAMLQMSDKRYLGSGRYLHLDRYFPGQNRSARNRKLPFGARMKVIETADKGFAPSEELGGNRNQIRAQHKLERPVVTVRRPQDLATLKLIHRTVEGVMRSGPEFEEALMNVPRVQEQEQFAWLFDQTHPLNKYYRWRLHELVCGPTNSEPPQNELVCGPTRSEPFHIFDDGVLWEGPEGELPDEFVHDMKSLDPEQPNEAADDKTLHYVALEDSYPGMDDSGNGILPPRSRVYLMWLLKTMPVTPISNLGVAPYGQFAIEHARKGADEIVHLLVSNVFQPFRLQAAEGQVRKSDRVTVATLNALYIISDVARTTGQNKKWATGKAYKYRPAIGTQLLQRKVFEYLDTFSEQLEMVPKDKFQRDVNSIIEIWTLEVLFDTATLAQFDATFNKSARERQAKKDEERAERKRKRLEEELAKTEGTELVTQGERPIRNPRFRKVGKSTSPSDEKSVSTTSRMDVVDEKSARATSPMDIDNDGKPQADTIKDEVPGETAAARALRQRPKAEDMFASD</sequence>
<feature type="region of interest" description="Disordered" evidence="2">
    <location>
        <begin position="74"/>
        <end position="99"/>
    </location>
</feature>
<dbReference type="SUPFAM" id="SSF109905">
    <property type="entry name" value="Surp module (SWAP domain)"/>
    <property type="match status" value="1"/>
</dbReference>
<dbReference type="EMBL" id="JAADJZ010000010">
    <property type="protein sequence ID" value="KAF2871832.1"/>
    <property type="molecule type" value="Genomic_DNA"/>
</dbReference>
<dbReference type="PANTHER" id="PTHR23140:SF0">
    <property type="entry name" value="U2 SNRNP-ASSOCIATED SURP MOTIF-CONTAINING PROTEIN"/>
    <property type="match status" value="1"/>
</dbReference>
<dbReference type="GO" id="GO:0005634">
    <property type="term" value="C:nucleus"/>
    <property type="evidence" value="ECO:0007669"/>
    <property type="project" value="TreeGrafter"/>
</dbReference>
<dbReference type="InterPro" id="IPR000061">
    <property type="entry name" value="Surp"/>
</dbReference>
<dbReference type="Pfam" id="PF01805">
    <property type="entry name" value="Surp"/>
    <property type="match status" value="1"/>
</dbReference>
<dbReference type="PROSITE" id="PS51391">
    <property type="entry name" value="CID"/>
    <property type="match status" value="1"/>
</dbReference>
<dbReference type="PROSITE" id="PS50128">
    <property type="entry name" value="SURP"/>
    <property type="match status" value="1"/>
</dbReference>
<dbReference type="Proteomes" id="UP000481861">
    <property type="component" value="Unassembled WGS sequence"/>
</dbReference>
<dbReference type="InterPro" id="IPR051485">
    <property type="entry name" value="SR-CTD_assoc_factor"/>
</dbReference>
<feature type="compositionally biased region" description="Basic and acidic residues" evidence="2">
    <location>
        <begin position="686"/>
        <end position="695"/>
    </location>
</feature>
<dbReference type="AlphaFoldDB" id="A0A7C8I9T6"/>
<feature type="region of interest" description="Disordered" evidence="2">
    <location>
        <begin position="575"/>
        <end position="695"/>
    </location>
</feature>
<evidence type="ECO:0000256" key="2">
    <source>
        <dbReference type="SAM" id="MobiDB-lite"/>
    </source>
</evidence>
<feature type="compositionally biased region" description="Basic and acidic residues" evidence="2">
    <location>
        <begin position="659"/>
        <end position="672"/>
    </location>
</feature>
<evidence type="ECO:0000259" key="3">
    <source>
        <dbReference type="PROSITE" id="PS50128"/>
    </source>
</evidence>
<dbReference type="PANTHER" id="PTHR23140">
    <property type="entry name" value="RNA PROCESSING PROTEIN LD23810P"/>
    <property type="match status" value="1"/>
</dbReference>
<comment type="caution">
    <text evidence="5">The sequence shown here is derived from an EMBL/GenBank/DDBJ whole genome shotgun (WGS) entry which is preliminary data.</text>
</comment>
<dbReference type="SMART" id="SM00648">
    <property type="entry name" value="SWAP"/>
    <property type="match status" value="1"/>
</dbReference>
<feature type="compositionally biased region" description="Basic and acidic residues" evidence="2">
    <location>
        <begin position="32"/>
        <end position="41"/>
    </location>
</feature>
<keyword evidence="1" id="KW-0694">RNA-binding</keyword>
<feature type="domain" description="SURP motif" evidence="3">
    <location>
        <begin position="272"/>
        <end position="317"/>
    </location>
</feature>
<feature type="region of interest" description="Disordered" evidence="2">
    <location>
        <begin position="21"/>
        <end position="58"/>
    </location>
</feature>
<feature type="domain" description="CID" evidence="4">
    <location>
        <begin position="409"/>
        <end position="576"/>
    </location>
</feature>
<proteinExistence type="predicted"/>
<feature type="compositionally biased region" description="Acidic residues" evidence="2">
    <location>
        <begin position="42"/>
        <end position="51"/>
    </location>
</feature>
<evidence type="ECO:0000259" key="4">
    <source>
        <dbReference type="PROSITE" id="PS51391"/>
    </source>
</evidence>
<dbReference type="Gene3D" id="1.25.40.90">
    <property type="match status" value="1"/>
</dbReference>
<dbReference type="GO" id="GO:0003723">
    <property type="term" value="F:RNA binding"/>
    <property type="evidence" value="ECO:0007669"/>
    <property type="project" value="UniProtKB-KW"/>
</dbReference>
<dbReference type="GO" id="GO:0006396">
    <property type="term" value="P:RNA processing"/>
    <property type="evidence" value="ECO:0007669"/>
    <property type="project" value="InterPro"/>
</dbReference>
<organism evidence="5 6">
    <name type="scientific">Massariosphaeria phaeospora</name>
    <dbReference type="NCBI Taxonomy" id="100035"/>
    <lineage>
        <taxon>Eukaryota</taxon>
        <taxon>Fungi</taxon>
        <taxon>Dikarya</taxon>
        <taxon>Ascomycota</taxon>
        <taxon>Pezizomycotina</taxon>
        <taxon>Dothideomycetes</taxon>
        <taxon>Pleosporomycetidae</taxon>
        <taxon>Pleosporales</taxon>
        <taxon>Pleosporales incertae sedis</taxon>
        <taxon>Massariosphaeria</taxon>
    </lineage>
</organism>
<feature type="compositionally biased region" description="Low complexity" evidence="2">
    <location>
        <begin position="88"/>
        <end position="98"/>
    </location>
</feature>
<protein>
    <recommendedName>
        <fullName evidence="7">SURP motif domain-containing protein</fullName>
    </recommendedName>
</protein>
<feature type="compositionally biased region" description="Polar residues" evidence="2">
    <location>
        <begin position="625"/>
        <end position="640"/>
    </location>
</feature>
<evidence type="ECO:0000256" key="1">
    <source>
        <dbReference type="ARBA" id="ARBA00022884"/>
    </source>
</evidence>
<accession>A0A7C8I9T6</accession>
<keyword evidence="6" id="KW-1185">Reference proteome</keyword>
<dbReference type="InterPro" id="IPR035967">
    <property type="entry name" value="SWAP/Surp_sf"/>
</dbReference>
<gene>
    <name evidence="5" type="ORF">BDV95DRAFT_570732</name>
</gene>
<evidence type="ECO:0000313" key="5">
    <source>
        <dbReference type="EMBL" id="KAF2871832.1"/>
    </source>
</evidence>
<feature type="compositionally biased region" description="Basic and acidic residues" evidence="2">
    <location>
        <begin position="575"/>
        <end position="604"/>
    </location>
</feature>
<name>A0A7C8I9T6_9PLEO</name>
<dbReference type="Gene3D" id="1.10.10.790">
    <property type="entry name" value="Surp module"/>
    <property type="match status" value="1"/>
</dbReference>
<evidence type="ECO:0000313" key="6">
    <source>
        <dbReference type="Proteomes" id="UP000481861"/>
    </source>
</evidence>
<dbReference type="OrthoDB" id="377209at2759"/>
<evidence type="ECO:0008006" key="7">
    <source>
        <dbReference type="Google" id="ProtNLM"/>
    </source>
</evidence>
<dbReference type="InterPro" id="IPR008942">
    <property type="entry name" value="ENTH_VHS"/>
</dbReference>
<dbReference type="InterPro" id="IPR006569">
    <property type="entry name" value="CID_dom"/>
</dbReference>
<reference evidence="5 6" key="1">
    <citation type="submission" date="2020-01" db="EMBL/GenBank/DDBJ databases">
        <authorList>
            <consortium name="DOE Joint Genome Institute"/>
            <person name="Haridas S."/>
            <person name="Albert R."/>
            <person name="Binder M."/>
            <person name="Bloem J."/>
            <person name="Labutti K."/>
            <person name="Salamov A."/>
            <person name="Andreopoulos B."/>
            <person name="Baker S.E."/>
            <person name="Barry K."/>
            <person name="Bills G."/>
            <person name="Bluhm B.H."/>
            <person name="Cannon C."/>
            <person name="Castanera R."/>
            <person name="Culley D.E."/>
            <person name="Daum C."/>
            <person name="Ezra D."/>
            <person name="Gonzalez J.B."/>
            <person name="Henrissat B."/>
            <person name="Kuo A."/>
            <person name="Liang C."/>
            <person name="Lipzen A."/>
            <person name="Lutzoni F."/>
            <person name="Magnuson J."/>
            <person name="Mondo S."/>
            <person name="Nolan M."/>
            <person name="Ohm R."/>
            <person name="Pangilinan J."/>
            <person name="Park H.-J.H."/>
            <person name="Ramirez L."/>
            <person name="Alfaro M."/>
            <person name="Sun H."/>
            <person name="Tritt A."/>
            <person name="Yoshinaga Y."/>
            <person name="Zwiers L.-H.L."/>
            <person name="Turgeon B.G."/>
            <person name="Goodwin S.B."/>
            <person name="Spatafora J.W."/>
            <person name="Crous P.W."/>
            <person name="Grigoriev I.V."/>
        </authorList>
    </citation>
    <scope>NUCLEOTIDE SEQUENCE [LARGE SCALE GENOMIC DNA]</scope>
    <source>
        <strain evidence="5 6">CBS 611.86</strain>
    </source>
</reference>